<dbReference type="SUPFAM" id="SSF52242">
    <property type="entry name" value="Cobalamin (vitamin B12)-binding domain"/>
    <property type="match status" value="1"/>
</dbReference>
<dbReference type="Gene3D" id="3.40.50.280">
    <property type="entry name" value="Cobalamin-binding domain"/>
    <property type="match status" value="1"/>
</dbReference>
<keyword evidence="9 20" id="KW-0028">Amino-acid biosynthesis</keyword>
<evidence type="ECO:0000256" key="21">
    <source>
        <dbReference type="PIRSR" id="PIRSR000381-1"/>
    </source>
</evidence>
<feature type="domain" description="AdoMet activation" evidence="26">
    <location>
        <begin position="875"/>
        <end position="1165"/>
    </location>
</feature>
<dbReference type="PROSITE" id="PS50974">
    <property type="entry name" value="ADOMET_ACTIVATION"/>
    <property type="match status" value="1"/>
</dbReference>
<gene>
    <name evidence="29" type="primary">metH</name>
    <name evidence="29" type="ORF">SLUN_33730</name>
</gene>
<dbReference type="PROSITE" id="PS50970">
    <property type="entry name" value="HCY"/>
    <property type="match status" value="1"/>
</dbReference>
<comment type="cofactor">
    <cofactor evidence="2 20 23">
        <name>Zn(2+)</name>
        <dbReference type="ChEBI" id="CHEBI:29105"/>
    </cofactor>
</comment>
<dbReference type="PROSITE" id="PS51332">
    <property type="entry name" value="B12_BINDING"/>
    <property type="match status" value="1"/>
</dbReference>
<feature type="binding site" evidence="22">
    <location>
        <position position="841"/>
    </location>
    <ligand>
        <name>methylcob(III)alamin</name>
        <dbReference type="ChEBI" id="CHEBI:28115"/>
    </ligand>
</feature>
<dbReference type="Pfam" id="PF02607">
    <property type="entry name" value="B12-binding_2"/>
    <property type="match status" value="1"/>
</dbReference>
<feature type="domain" description="Pterin-binding" evidence="25">
    <location>
        <begin position="340"/>
        <end position="603"/>
    </location>
</feature>
<name>A0A2R4TBC7_9ACTN</name>
<dbReference type="SUPFAM" id="SSF56507">
    <property type="entry name" value="Methionine synthase activation domain-like"/>
    <property type="match status" value="1"/>
</dbReference>
<dbReference type="InterPro" id="IPR011005">
    <property type="entry name" value="Dihydropteroate_synth-like_sf"/>
</dbReference>
<feature type="domain" description="B12-binding N-terminal" evidence="28">
    <location>
        <begin position="632"/>
        <end position="725"/>
    </location>
</feature>
<dbReference type="FunFam" id="1.10.1240.10:FF:000002">
    <property type="entry name" value="Methionine synthase"/>
    <property type="match status" value="1"/>
</dbReference>
<feature type="binding site" evidence="22">
    <location>
        <position position="1103"/>
    </location>
    <ligand>
        <name>S-adenosyl-L-methionine</name>
        <dbReference type="ChEBI" id="CHEBI:59789"/>
    </ligand>
</feature>
<feature type="binding site" description="axial binding residue" evidence="21">
    <location>
        <position position="738"/>
    </location>
    <ligand>
        <name>methylcob(III)alamin</name>
        <dbReference type="ChEBI" id="CHEBI:28115"/>
    </ligand>
    <ligandPart>
        <name>Co</name>
        <dbReference type="ChEBI" id="CHEBI:27638"/>
    </ligandPart>
</feature>
<evidence type="ECO:0000259" key="26">
    <source>
        <dbReference type="PROSITE" id="PS50974"/>
    </source>
</evidence>
<evidence type="ECO:0000259" key="25">
    <source>
        <dbReference type="PROSITE" id="PS50972"/>
    </source>
</evidence>
<evidence type="ECO:0000256" key="12">
    <source>
        <dbReference type="ARBA" id="ARBA00022691"/>
    </source>
</evidence>
<evidence type="ECO:0000256" key="11">
    <source>
        <dbReference type="ARBA" id="ARBA00022679"/>
    </source>
</evidence>
<dbReference type="SUPFAM" id="SSF82282">
    <property type="entry name" value="Homocysteine S-methyltransferase"/>
    <property type="match status" value="1"/>
</dbReference>
<evidence type="ECO:0000256" key="9">
    <source>
        <dbReference type="ARBA" id="ARBA00022605"/>
    </source>
</evidence>
<evidence type="ECO:0000259" key="28">
    <source>
        <dbReference type="PROSITE" id="PS51337"/>
    </source>
</evidence>
<feature type="domain" description="B12-binding" evidence="27">
    <location>
        <begin position="725"/>
        <end position="862"/>
    </location>
</feature>
<dbReference type="Gene3D" id="1.10.1240.10">
    <property type="entry name" value="Methionine synthase domain"/>
    <property type="match status" value="1"/>
</dbReference>
<keyword evidence="12 20" id="KW-0949">S-adenosyl-L-methionine</keyword>
<keyword evidence="8 20" id="KW-0489">Methyltransferase</keyword>
<dbReference type="SUPFAM" id="SSF51717">
    <property type="entry name" value="Dihydropteroate synthetase-like"/>
    <property type="match status" value="1"/>
</dbReference>
<feature type="binding site" evidence="22">
    <location>
        <position position="783"/>
    </location>
    <ligand>
        <name>methylcob(III)alamin</name>
        <dbReference type="ChEBI" id="CHEBI:28115"/>
    </ligand>
</feature>
<dbReference type="InterPro" id="IPR003759">
    <property type="entry name" value="Cbl-bd_cap"/>
</dbReference>
<comment type="cofactor">
    <cofactor evidence="3 20 21">
        <name>methylcob(III)alamin</name>
        <dbReference type="ChEBI" id="CHEBI:28115"/>
    </cofactor>
</comment>
<comment type="domain">
    <text evidence="20">Modular enzyme with four functionally distinct domains. The isolated Hcy-binding domain catalyzes methyl transfer from free methylcobalamin to homocysteine. The Hcy-binding domain in association with the pterin-binding domain catalyzes the methylation of cob(I)alamin by methyltetrahydrofolate and the methylation of homocysteine. The B12-binding domain binds the cofactor. The AdoMet activation domain binds S-adenosyl-L-methionine. Under aerobic conditions cob(I)alamin can be converted to inactive cob(II)alamin. Reductive methylation by S-adenosyl-L-methionine and flavodoxin regenerates methylcobalamin.</text>
</comment>
<evidence type="ECO:0000256" key="8">
    <source>
        <dbReference type="ARBA" id="ARBA00022603"/>
    </source>
</evidence>
<evidence type="ECO:0000256" key="19">
    <source>
        <dbReference type="NCBIfam" id="TIGR02082"/>
    </source>
</evidence>
<feature type="domain" description="Hcy-binding" evidence="24">
    <location>
        <begin position="6"/>
        <end position="309"/>
    </location>
</feature>
<dbReference type="Proteomes" id="UP000244201">
    <property type="component" value="Chromosome"/>
</dbReference>
<evidence type="ECO:0000256" key="23">
    <source>
        <dbReference type="PROSITE-ProRule" id="PRU00333"/>
    </source>
</evidence>
<reference evidence="29 30" key="1">
    <citation type="submission" date="2018-01" db="EMBL/GenBank/DDBJ databases">
        <title>Complete genome sequence of Streptomyces lunaelactis MM109T, a Ferroverdin A producer isolated from cave moonmilk deposits.</title>
        <authorList>
            <person name="Naome A."/>
            <person name="Martinet L."/>
            <person name="Maciejewska M."/>
            <person name="Anderssen S."/>
            <person name="Adam D."/>
            <person name="Tenconi E."/>
            <person name="Deflandre B."/>
            <person name="Arguelles-Arias A."/>
            <person name="Calusinska M."/>
            <person name="Copieters W."/>
            <person name="Karim L."/>
            <person name="Hanikenne M."/>
            <person name="Baurain D."/>
            <person name="van Wezel G."/>
            <person name="Smargiasso N."/>
            <person name="de Pauw E."/>
            <person name="Delfosse P."/>
            <person name="Rigali S."/>
        </authorList>
    </citation>
    <scope>NUCLEOTIDE SEQUENCE [LARGE SCALE GENOMIC DNA]</scope>
    <source>
        <strain evidence="29 30">MM109</strain>
    </source>
</reference>
<comment type="pathway">
    <text evidence="4 20">Amino-acid biosynthesis; L-methionine biosynthesis via de novo pathway; L-methionine from L-homocysteine (MetH route): step 1/1.</text>
</comment>
<evidence type="ECO:0000256" key="22">
    <source>
        <dbReference type="PIRSR" id="PIRSR000381-2"/>
    </source>
</evidence>
<dbReference type="EC" id="2.1.1.13" evidence="6 19"/>
<dbReference type="FunFam" id="3.20.20.330:FF:000006">
    <property type="entry name" value="Methionine synthase"/>
    <property type="match status" value="1"/>
</dbReference>
<dbReference type="OrthoDB" id="9803687at2"/>
<protein>
    <recommendedName>
        <fullName evidence="7 19">Methionine synthase</fullName>
        <ecNumber evidence="6 19">2.1.1.13</ecNumber>
    </recommendedName>
    <alternativeName>
        <fullName evidence="20">5-methyltetrahydrofolate--homocysteine methyltransferase</fullName>
    </alternativeName>
</protein>
<dbReference type="CDD" id="cd00740">
    <property type="entry name" value="MeTr"/>
    <property type="match status" value="1"/>
</dbReference>
<dbReference type="Gene3D" id="3.20.20.20">
    <property type="entry name" value="Dihydropteroate synthase-like"/>
    <property type="match status" value="1"/>
</dbReference>
<dbReference type="PROSITE" id="PS50972">
    <property type="entry name" value="PTERIN_BINDING"/>
    <property type="match status" value="1"/>
</dbReference>
<dbReference type="AlphaFoldDB" id="A0A2R4TBC7"/>
<evidence type="ECO:0000256" key="10">
    <source>
        <dbReference type="ARBA" id="ARBA00022628"/>
    </source>
</evidence>
<dbReference type="GO" id="GO:0008705">
    <property type="term" value="F:methionine synthase activity"/>
    <property type="evidence" value="ECO:0007669"/>
    <property type="project" value="UniProtKB-UniRule"/>
</dbReference>
<keyword evidence="15 20" id="KW-0862">Zinc</keyword>
<keyword evidence="14" id="KW-0677">Repeat</keyword>
<dbReference type="FunFam" id="3.20.20.20:FF:000007">
    <property type="entry name" value="Methionine synthase"/>
    <property type="match status" value="1"/>
</dbReference>
<comment type="similarity">
    <text evidence="5">Belongs to the vitamin-B12 dependent methionine synthase family.</text>
</comment>
<dbReference type="InterPro" id="IPR003726">
    <property type="entry name" value="HCY_dom"/>
</dbReference>
<dbReference type="PANTHER" id="PTHR45833:SF1">
    <property type="entry name" value="METHIONINE SYNTHASE"/>
    <property type="match status" value="1"/>
</dbReference>
<dbReference type="UniPathway" id="UPA00051">
    <property type="reaction ID" value="UER00081"/>
</dbReference>
<evidence type="ECO:0000256" key="14">
    <source>
        <dbReference type="ARBA" id="ARBA00022737"/>
    </source>
</evidence>
<evidence type="ECO:0000256" key="16">
    <source>
        <dbReference type="ARBA" id="ARBA00023167"/>
    </source>
</evidence>
<keyword evidence="11 20" id="KW-0808">Transferase</keyword>
<feature type="binding site" evidence="21 23">
    <location>
        <position position="294"/>
    </location>
    <ligand>
        <name>Zn(2+)</name>
        <dbReference type="ChEBI" id="CHEBI:29105"/>
    </ligand>
</feature>
<dbReference type="SMART" id="SM01018">
    <property type="entry name" value="B12-binding_2"/>
    <property type="match status" value="1"/>
</dbReference>
<dbReference type="Pfam" id="PF02965">
    <property type="entry name" value="Met_synt_B12"/>
    <property type="match status" value="1"/>
</dbReference>
<keyword evidence="10 20" id="KW-0846">Cobalamin</keyword>
<evidence type="ECO:0000256" key="18">
    <source>
        <dbReference type="ARBA" id="ARBA00025552"/>
    </source>
</evidence>
<evidence type="ECO:0000256" key="2">
    <source>
        <dbReference type="ARBA" id="ARBA00001947"/>
    </source>
</evidence>
<dbReference type="InterPro" id="IPR000489">
    <property type="entry name" value="Pterin-binding_dom"/>
</dbReference>
<dbReference type="EMBL" id="CP026304">
    <property type="protein sequence ID" value="AVZ76436.1"/>
    <property type="molecule type" value="Genomic_DNA"/>
</dbReference>
<feature type="binding site" evidence="22">
    <location>
        <begin position="735"/>
        <end position="739"/>
    </location>
    <ligand>
        <name>methylcob(III)alamin</name>
        <dbReference type="ChEBI" id="CHEBI:28115"/>
    </ligand>
</feature>
<dbReference type="Pfam" id="PF00809">
    <property type="entry name" value="Pterin_bind"/>
    <property type="match status" value="1"/>
</dbReference>
<dbReference type="NCBIfam" id="TIGR02082">
    <property type="entry name" value="metH"/>
    <property type="match status" value="1"/>
</dbReference>
<dbReference type="Gene3D" id="3.10.196.10">
    <property type="entry name" value="Vitamin B12-dependent methionine synthase, activation domain"/>
    <property type="match status" value="1"/>
</dbReference>
<dbReference type="Pfam" id="PF02310">
    <property type="entry name" value="B12-binding"/>
    <property type="match status" value="1"/>
</dbReference>
<dbReference type="FunFam" id="3.40.50.280:FF:000004">
    <property type="entry name" value="Methionine synthase"/>
    <property type="match status" value="1"/>
</dbReference>
<dbReference type="InterPro" id="IPR036594">
    <property type="entry name" value="Meth_synthase_dom"/>
</dbReference>
<dbReference type="InterPro" id="IPR011822">
    <property type="entry name" value="MetH"/>
</dbReference>
<evidence type="ECO:0000313" key="29">
    <source>
        <dbReference type="EMBL" id="AVZ76436.1"/>
    </source>
</evidence>
<dbReference type="GO" id="GO:0031419">
    <property type="term" value="F:cobalamin binding"/>
    <property type="evidence" value="ECO:0007669"/>
    <property type="project" value="UniProtKB-UniRule"/>
</dbReference>
<dbReference type="PROSITE" id="PS51337">
    <property type="entry name" value="B12_BINDING_NTER"/>
    <property type="match status" value="1"/>
</dbReference>
<evidence type="ECO:0000256" key="6">
    <source>
        <dbReference type="ARBA" id="ARBA00012032"/>
    </source>
</evidence>
<dbReference type="InterPro" id="IPR006158">
    <property type="entry name" value="Cobalamin-bd"/>
</dbReference>
<dbReference type="RefSeq" id="WP_108153723.1">
    <property type="nucleotide sequence ID" value="NZ_CP026304.1"/>
</dbReference>
<evidence type="ECO:0000256" key="17">
    <source>
        <dbReference type="ARBA" id="ARBA00023285"/>
    </source>
</evidence>
<accession>A0A2R4TBC7</accession>
<dbReference type="InterPro" id="IPR036724">
    <property type="entry name" value="Cobalamin-bd_sf"/>
</dbReference>
<dbReference type="GeneID" id="55660213"/>
<dbReference type="InterPro" id="IPR050554">
    <property type="entry name" value="Met_Synthase/Corrinoid"/>
</dbReference>
<evidence type="ECO:0000256" key="1">
    <source>
        <dbReference type="ARBA" id="ARBA00001700"/>
    </source>
</evidence>
<dbReference type="InterPro" id="IPR033706">
    <property type="entry name" value="Met_synthase_B12-bd"/>
</dbReference>
<evidence type="ECO:0000256" key="13">
    <source>
        <dbReference type="ARBA" id="ARBA00022723"/>
    </source>
</evidence>
<comment type="catalytic activity">
    <reaction evidence="1 20">
        <text>(6S)-5-methyl-5,6,7,8-tetrahydrofolate + L-homocysteine = (6S)-5,6,7,8-tetrahydrofolate + L-methionine</text>
        <dbReference type="Rhea" id="RHEA:11172"/>
        <dbReference type="ChEBI" id="CHEBI:18608"/>
        <dbReference type="ChEBI" id="CHEBI:57453"/>
        <dbReference type="ChEBI" id="CHEBI:57844"/>
        <dbReference type="ChEBI" id="CHEBI:58199"/>
        <dbReference type="EC" id="2.1.1.13"/>
    </reaction>
</comment>
<dbReference type="PANTHER" id="PTHR45833">
    <property type="entry name" value="METHIONINE SYNTHASE"/>
    <property type="match status" value="1"/>
</dbReference>
<evidence type="ECO:0000256" key="4">
    <source>
        <dbReference type="ARBA" id="ARBA00005178"/>
    </source>
</evidence>
<evidence type="ECO:0000259" key="27">
    <source>
        <dbReference type="PROSITE" id="PS51332"/>
    </source>
</evidence>
<dbReference type="InterPro" id="IPR037010">
    <property type="entry name" value="VitB12-dep_Met_synth_activ_sf"/>
</dbReference>
<keyword evidence="17 20" id="KW-0170">Cobalt</keyword>
<dbReference type="InterPro" id="IPR036589">
    <property type="entry name" value="HCY_dom_sf"/>
</dbReference>
<evidence type="ECO:0000256" key="3">
    <source>
        <dbReference type="ARBA" id="ARBA00001956"/>
    </source>
</evidence>
<keyword evidence="30" id="KW-1185">Reference proteome</keyword>
<dbReference type="GO" id="GO:0005829">
    <property type="term" value="C:cytosol"/>
    <property type="evidence" value="ECO:0007669"/>
    <property type="project" value="TreeGrafter"/>
</dbReference>
<comment type="function">
    <text evidence="18 20">Catalyzes the transfer of a methyl group from methyl-cobalamin to homocysteine, yielding enzyme-bound cob(I)alamin and methionine. Subsequently, remethylates the cofactor using methyltetrahydrofolate.</text>
</comment>
<organism evidence="29 30">
    <name type="scientific">Streptomyces lunaelactis</name>
    <dbReference type="NCBI Taxonomy" id="1535768"/>
    <lineage>
        <taxon>Bacteria</taxon>
        <taxon>Bacillati</taxon>
        <taxon>Actinomycetota</taxon>
        <taxon>Actinomycetes</taxon>
        <taxon>Kitasatosporales</taxon>
        <taxon>Streptomycetaceae</taxon>
        <taxon>Streptomyces</taxon>
    </lineage>
</organism>
<evidence type="ECO:0000256" key="20">
    <source>
        <dbReference type="PIRNR" id="PIRNR000381"/>
    </source>
</evidence>
<dbReference type="SUPFAM" id="SSF47644">
    <property type="entry name" value="Methionine synthase domain"/>
    <property type="match status" value="1"/>
</dbReference>
<feature type="binding site" evidence="21 23">
    <location>
        <position position="228"/>
    </location>
    <ligand>
        <name>Zn(2+)</name>
        <dbReference type="ChEBI" id="CHEBI:29105"/>
    </ligand>
</feature>
<dbReference type="CDD" id="cd02069">
    <property type="entry name" value="methionine_synthase_B12_BD"/>
    <property type="match status" value="1"/>
</dbReference>
<feature type="binding site" evidence="22">
    <location>
        <begin position="1157"/>
        <end position="1158"/>
    </location>
    <ligand>
        <name>S-adenosyl-L-methionine</name>
        <dbReference type="ChEBI" id="CHEBI:59789"/>
    </ligand>
</feature>
<dbReference type="Gene3D" id="3.20.20.330">
    <property type="entry name" value="Homocysteine-binding-like domain"/>
    <property type="match status" value="1"/>
</dbReference>
<feature type="binding site" evidence="22">
    <location>
        <position position="922"/>
    </location>
    <ligand>
        <name>S-adenosyl-L-methionine</name>
        <dbReference type="ChEBI" id="CHEBI:59789"/>
    </ligand>
</feature>
<evidence type="ECO:0000313" key="30">
    <source>
        <dbReference type="Proteomes" id="UP000244201"/>
    </source>
</evidence>
<dbReference type="GO" id="GO:0032259">
    <property type="term" value="P:methylation"/>
    <property type="evidence" value="ECO:0007669"/>
    <property type="project" value="UniProtKB-KW"/>
</dbReference>
<dbReference type="Pfam" id="PF02574">
    <property type="entry name" value="S-methyl_trans"/>
    <property type="match status" value="1"/>
</dbReference>
<evidence type="ECO:0000256" key="15">
    <source>
        <dbReference type="ARBA" id="ARBA00022833"/>
    </source>
</evidence>
<feature type="binding site" evidence="21 23">
    <location>
        <position position="295"/>
    </location>
    <ligand>
        <name>Zn(2+)</name>
        <dbReference type="ChEBI" id="CHEBI:29105"/>
    </ligand>
</feature>
<dbReference type="GO" id="GO:0050667">
    <property type="term" value="P:homocysteine metabolic process"/>
    <property type="evidence" value="ECO:0007669"/>
    <property type="project" value="TreeGrafter"/>
</dbReference>
<dbReference type="InterPro" id="IPR004223">
    <property type="entry name" value="VitB12-dep_Met_synth_activ_dom"/>
</dbReference>
<dbReference type="PIRSF" id="PIRSF000381">
    <property type="entry name" value="MetH"/>
    <property type="match status" value="1"/>
</dbReference>
<dbReference type="KEGG" id="slk:SLUN_33730"/>
<proteinExistence type="inferred from homology"/>
<evidence type="ECO:0000256" key="7">
    <source>
        <dbReference type="ARBA" id="ARBA00013998"/>
    </source>
</evidence>
<evidence type="ECO:0000259" key="24">
    <source>
        <dbReference type="PROSITE" id="PS50970"/>
    </source>
</evidence>
<sequence length="1165" mass="127356">MSAARIDALREAFATRVVVADGAMGTMLQEQDPTLEDFENLEGCNEILNVTRPDIVRSVHEAYFAVGVDCVETNTFGANLAALGEYDIPERVFELSESGARIAREVADEFTASTGRQRWVLGSMGPGTKLPTLGHAPYVKLRDAYQRNAEGMIAGGADALLVETTQDLLQTKAAVLGARRALDATGADLPVICSVTVETTGTMLLGSEIGAALTALEPLGIDMIGLNCATGPAEMNEHLRYLARHARTRVSAMPNAGLPVLGKNGAHYPLSPAELADAHENFVRDYGLSLVGGCCGTTPEHLRQVVERVRDMAPTVRDPRPEPGATSLYQTVPFRQDTSYLAIGERTNANGSRKFREAMLDGRWDDCVEMARDQIREGAHMLDLCVDYVGRDGVADMEELAGRFATASTLPIVLDSTELPVLQAGLEKLGGRAVINSVNYEDGDGPESRFAKVTKLAVEHGAALIALTIDEEGQARTVEHKVAIAERLIEDLTGNWGVYESDILIDTLTFTICTGQEESRGDGIATIGAIRELKRRHPDVQTTLGLSNISFGLNPAARVVLNSVFLDECVKAGLDSAIVHASKILPIARLEEEQVKVALDLIYDRRAEGYDPLQKLMELFEGVNMKSMKAGRAEELLALPLEERLQRRIIDGEKNGLEQDLDEALSGRPALEIVNDVLLEGMKVVGELFGSGQMQLPFVLQSAEVMKTAVAHLEPHMEKSDAEGKGTIVLATVRGDVHDIGKNLVDIILSNNGYNVVNLGIKQPVSAILEAAEEHRADVIGMSGLLVKSTVIMKENLEELNQRKLAAEFPVILGGAALTRAYVEQDLHEIYEGEVRYARDAFEGLRLMDALIGVKRGVPGAVLPELKQRRVAKRDTPVLEVTEPEGAARSDVAIDNPVPEPPFWGTRVIKGIQLKEYASWLDEGALFKGQWGLKQARAGDGPTYEELVETEGRPRLRGWLEQLHTRNLLEAAVVYGYFPCVSKGDDLILLNEDGSERTRFSFPRQRRGRRLCLADFFRPEESGETDVVGLQIVTVGNRIGEATSELFESNAYRDYLELHGLSVQLAESLAEYWHARVRSELGFAGEDPADVEDMFALKYRGARFSLGYGACPDLEDRAKIATLLEPERIGVQLSEEFQLHPEQSTDAIVIHHPEATYFNTGGARS</sequence>
<evidence type="ECO:0000256" key="5">
    <source>
        <dbReference type="ARBA" id="ARBA00010398"/>
    </source>
</evidence>
<keyword evidence="13 20" id="KW-0479">Metal-binding</keyword>
<dbReference type="GO" id="GO:0046653">
    <property type="term" value="P:tetrahydrofolate metabolic process"/>
    <property type="evidence" value="ECO:0007669"/>
    <property type="project" value="TreeGrafter"/>
</dbReference>
<dbReference type="GO" id="GO:0008270">
    <property type="term" value="F:zinc ion binding"/>
    <property type="evidence" value="ECO:0007669"/>
    <property type="project" value="UniProtKB-UniRule"/>
</dbReference>
<keyword evidence="16 20" id="KW-0486">Methionine biosynthesis</keyword>